<evidence type="ECO:0000313" key="2">
    <source>
        <dbReference type="EMBL" id="MFB9777234.1"/>
    </source>
</evidence>
<dbReference type="EMBL" id="JBHMAU010000073">
    <property type="protein sequence ID" value="MFB9777234.1"/>
    <property type="molecule type" value="Genomic_DNA"/>
</dbReference>
<proteinExistence type="predicted"/>
<gene>
    <name evidence="2" type="ORF">ACFFN1_12635</name>
</gene>
<feature type="region of interest" description="Disordered" evidence="1">
    <location>
        <begin position="87"/>
        <end position="135"/>
    </location>
</feature>
<reference evidence="2 3" key="1">
    <citation type="submission" date="2024-09" db="EMBL/GenBank/DDBJ databases">
        <authorList>
            <person name="Sun Q."/>
            <person name="Mori K."/>
        </authorList>
    </citation>
    <scope>NUCLEOTIDE SEQUENCE [LARGE SCALE GENOMIC DNA]</scope>
    <source>
        <strain evidence="2 3">JCM 11683</strain>
    </source>
</reference>
<keyword evidence="3" id="KW-1185">Reference proteome</keyword>
<protein>
    <submittedName>
        <fullName evidence="2">DivIVA domain-containing protein</fullName>
    </submittedName>
</protein>
<comment type="caution">
    <text evidence="2">The sequence shown here is derived from an EMBL/GenBank/DDBJ whole genome shotgun (WGS) entry which is preliminary data.</text>
</comment>
<evidence type="ECO:0000313" key="3">
    <source>
        <dbReference type="Proteomes" id="UP001589707"/>
    </source>
</evidence>
<sequence>MLIYLILGVCAVVFFAVIAVFGATGGFNSAMGADQAQRRPLGLQSGWTSGDVRDVRFQLAFRGYRTDAVDMVLEQMTRRLAEQEAELGRLRAASDQRGAGRSEGGHRLGDGYPSTPEDSANAAEDSEPQTGKTRA</sequence>
<dbReference type="Gene3D" id="6.10.250.660">
    <property type="match status" value="1"/>
</dbReference>
<dbReference type="Proteomes" id="UP001589707">
    <property type="component" value="Unassembled WGS sequence"/>
</dbReference>
<organism evidence="2 3">
    <name type="scientific">Brevibacterium otitidis</name>
    <dbReference type="NCBI Taxonomy" id="53364"/>
    <lineage>
        <taxon>Bacteria</taxon>
        <taxon>Bacillati</taxon>
        <taxon>Actinomycetota</taxon>
        <taxon>Actinomycetes</taxon>
        <taxon>Micrococcales</taxon>
        <taxon>Brevibacteriaceae</taxon>
        <taxon>Brevibacterium</taxon>
    </lineage>
</organism>
<dbReference type="NCBIfam" id="TIGR03544">
    <property type="entry name" value="DivI1A_domain"/>
    <property type="match status" value="1"/>
</dbReference>
<dbReference type="RefSeq" id="WP_376841136.1">
    <property type="nucleotide sequence ID" value="NZ_JBHMAU010000073.1"/>
</dbReference>
<feature type="compositionally biased region" description="Basic and acidic residues" evidence="1">
    <location>
        <begin position="87"/>
        <end position="109"/>
    </location>
</feature>
<dbReference type="InterPro" id="IPR019933">
    <property type="entry name" value="DivIVA_domain"/>
</dbReference>
<name>A0ABV5X4E9_9MICO</name>
<evidence type="ECO:0000256" key="1">
    <source>
        <dbReference type="SAM" id="MobiDB-lite"/>
    </source>
</evidence>
<accession>A0ABV5X4E9</accession>